<reference evidence="1" key="1">
    <citation type="submission" date="2020-10" db="EMBL/GenBank/DDBJ databases">
        <title>Connecting structure to function with the recovery of over 1000 high-quality activated sludge metagenome-assembled genomes encoding full-length rRNA genes using long-read sequencing.</title>
        <authorList>
            <person name="Singleton C.M."/>
            <person name="Petriglieri F."/>
            <person name="Kristensen J.M."/>
            <person name="Kirkegaard R.H."/>
            <person name="Michaelsen T.Y."/>
            <person name="Andersen M.H."/>
            <person name="Karst S.M."/>
            <person name="Dueholm M.S."/>
            <person name="Nielsen P.H."/>
            <person name="Albertsen M."/>
        </authorList>
    </citation>
    <scope>NUCLEOTIDE SEQUENCE</scope>
    <source>
        <strain evidence="1">Skiv_18-Q3-R9-52_MAXAC.067</strain>
    </source>
</reference>
<dbReference type="EMBL" id="JADKIO010000005">
    <property type="protein sequence ID" value="MBK9795968.1"/>
    <property type="molecule type" value="Genomic_DNA"/>
</dbReference>
<organism evidence="1 2">
    <name type="scientific">Candidatus Geothrix skivensis</name>
    <dbReference type="NCBI Taxonomy" id="2954439"/>
    <lineage>
        <taxon>Bacteria</taxon>
        <taxon>Pseudomonadati</taxon>
        <taxon>Acidobacteriota</taxon>
        <taxon>Holophagae</taxon>
        <taxon>Holophagales</taxon>
        <taxon>Holophagaceae</taxon>
        <taxon>Geothrix</taxon>
    </lineage>
</organism>
<dbReference type="Proteomes" id="UP000886657">
    <property type="component" value="Unassembled WGS sequence"/>
</dbReference>
<dbReference type="AlphaFoldDB" id="A0A9D7SFI6"/>
<sequence length="672" mass="75898">MLDGLSESRGWKPGSHWFLLGKDGTLLDEGIDLPKGDYLQGRLAAAGIPSTWEALEQFIRLQPENGPALQKRLSIAMRLARRRLLNLRDQGKVGAPKFVMEFGFPVIEPAKLTDQALPDAWCREVEDTLKLLNQLPDPWRMGDKMTFQVWLDFYGRATSLGVRGELARLRDVILEAWKQTPDSGRDWKQTQEDEGFSTGLGGFWMSCDLASRRDEGLPELPLLTPAPGRFWPGLPLLMTLPWSSSEGGNARGILAFLDRLPAERDMPILWYDAWPEWLRFRSFVSFRRATALGNLGRWQEAALALQECRRLSGKHWTETAASLSSLFRKGEPPDPPGKAEAPGQMRPPEVFLEVLRSPNLEELQPPPPVAHLRFLVWGQPAWEKHWEVMRASAALAPWSADELRREAPTDSDSTRLALAGFQTSGWAVFQGDSTIVTRGDSAPDPAKLALQLQSAASARIQVLDHFIAQHPEHLDARRDRFALVRSRMPQPALESRLLEDAARILGSLEFGPDAPWISDLEGWRNQSRKVVPELESRLRRWPDHAGLWRAWVSWSAFLEKPPSVVAFADGLPVFGPREDWTAQLPTQVHRAVAKECRQGRKFEIMADWFGGAWRNLVARMRRPDSPENADQETAIHDGYREALTALGRKEERQELDRAWASFQPKAKAVPKP</sequence>
<name>A0A9D7SFI6_9BACT</name>
<accession>A0A9D7SFI6</accession>
<comment type="caution">
    <text evidence="1">The sequence shown here is derived from an EMBL/GenBank/DDBJ whole genome shotgun (WGS) entry which is preliminary data.</text>
</comment>
<evidence type="ECO:0000313" key="2">
    <source>
        <dbReference type="Proteomes" id="UP000886657"/>
    </source>
</evidence>
<protein>
    <submittedName>
        <fullName evidence="1">Uncharacterized protein</fullName>
    </submittedName>
</protein>
<proteinExistence type="predicted"/>
<evidence type="ECO:0000313" key="1">
    <source>
        <dbReference type="EMBL" id="MBK9795968.1"/>
    </source>
</evidence>
<gene>
    <name evidence="1" type="ORF">IPP58_05645</name>
</gene>